<dbReference type="SUPFAM" id="SSF48726">
    <property type="entry name" value="Immunoglobulin"/>
    <property type="match status" value="2"/>
</dbReference>
<dbReference type="Pfam" id="PF22705">
    <property type="entry name" value="C2-set_3"/>
    <property type="match status" value="1"/>
</dbReference>
<feature type="domain" description="Ig-like" evidence="5">
    <location>
        <begin position="24"/>
        <end position="140"/>
    </location>
</feature>
<evidence type="ECO:0000259" key="5">
    <source>
        <dbReference type="PROSITE" id="PS50835"/>
    </source>
</evidence>
<dbReference type="EMBL" id="OW240912">
    <property type="protein sequence ID" value="CAH2218665.1"/>
    <property type="molecule type" value="Genomic_DNA"/>
</dbReference>
<evidence type="ECO:0000256" key="3">
    <source>
        <dbReference type="ARBA" id="ARBA00023319"/>
    </source>
</evidence>
<accession>A0AAD1VJ51</accession>
<proteinExistence type="predicted"/>
<dbReference type="PANTHER" id="PTHR24100:SF147">
    <property type="entry name" value="BUTYROPHILIN-LIKE 12"/>
    <property type="match status" value="1"/>
</dbReference>
<evidence type="ECO:0000313" key="7">
    <source>
        <dbReference type="Proteomes" id="UP001295444"/>
    </source>
</evidence>
<dbReference type="GO" id="GO:0001817">
    <property type="term" value="P:regulation of cytokine production"/>
    <property type="evidence" value="ECO:0007669"/>
    <property type="project" value="TreeGrafter"/>
</dbReference>
<dbReference type="AlphaFoldDB" id="A0AAD1VJ51"/>
<keyword evidence="3" id="KW-0393">Immunoglobulin domain</keyword>
<dbReference type="InterPro" id="IPR013106">
    <property type="entry name" value="Ig_V-set"/>
</dbReference>
<dbReference type="InterPro" id="IPR053896">
    <property type="entry name" value="BTN3A2-like_Ig-C"/>
</dbReference>
<gene>
    <name evidence="6" type="ORF">PECUL_23A044277</name>
</gene>
<evidence type="ECO:0000256" key="4">
    <source>
        <dbReference type="SAM" id="SignalP"/>
    </source>
</evidence>
<dbReference type="GO" id="GO:0009897">
    <property type="term" value="C:external side of plasma membrane"/>
    <property type="evidence" value="ECO:0007669"/>
    <property type="project" value="TreeGrafter"/>
</dbReference>
<keyword evidence="7" id="KW-1185">Reference proteome</keyword>
<evidence type="ECO:0000256" key="2">
    <source>
        <dbReference type="ARBA" id="ARBA00023136"/>
    </source>
</evidence>
<dbReference type="PROSITE" id="PS50835">
    <property type="entry name" value="IG_LIKE"/>
    <property type="match status" value="1"/>
</dbReference>
<protein>
    <submittedName>
        <fullName evidence="6">Butyrophilin subfamily 2 member A2-like</fullName>
    </submittedName>
</protein>
<dbReference type="InterPro" id="IPR007110">
    <property type="entry name" value="Ig-like_dom"/>
</dbReference>
<evidence type="ECO:0000313" key="6">
    <source>
        <dbReference type="EMBL" id="CAH2218665.1"/>
    </source>
</evidence>
<dbReference type="InterPro" id="IPR036179">
    <property type="entry name" value="Ig-like_dom_sf"/>
</dbReference>
<name>A0AAD1VJ51_PELCU</name>
<dbReference type="InterPro" id="IPR013783">
    <property type="entry name" value="Ig-like_fold"/>
</dbReference>
<keyword evidence="2" id="KW-0472">Membrane</keyword>
<feature type="chain" id="PRO_5042073722" evidence="4">
    <location>
        <begin position="20"/>
        <end position="260"/>
    </location>
</feature>
<dbReference type="GO" id="GO:0050852">
    <property type="term" value="P:T cell receptor signaling pathway"/>
    <property type="evidence" value="ECO:0007669"/>
    <property type="project" value="TreeGrafter"/>
</dbReference>
<dbReference type="SMART" id="SM00409">
    <property type="entry name" value="IG"/>
    <property type="match status" value="1"/>
</dbReference>
<dbReference type="PANTHER" id="PTHR24100">
    <property type="entry name" value="BUTYROPHILIN"/>
    <property type="match status" value="1"/>
</dbReference>
<dbReference type="Pfam" id="PF07686">
    <property type="entry name" value="V-set"/>
    <property type="match status" value="1"/>
</dbReference>
<dbReference type="InterPro" id="IPR050504">
    <property type="entry name" value="IgSF_BTN/MOG"/>
</dbReference>
<dbReference type="GO" id="GO:0005102">
    <property type="term" value="F:signaling receptor binding"/>
    <property type="evidence" value="ECO:0007669"/>
    <property type="project" value="TreeGrafter"/>
</dbReference>
<sequence length="260" mass="30525">MALLLKLIAFTLILYYAKCDYVMPPVRYEEILVPRYGNASLPCEFSFIEGTDEMGFSWLREDIIEEIEVDDIYAYIQQKFEYKEPERVFSFHGNRVELEEQSFNYQDRVKVDVSEISDGDLTLHIYNVDYIDEALYTCKAFSPHGKGEIKMKLMIQEEEEPPVEFDTIDNTTVVRCASSGWYKVPIVKWLNRREQDISENSTMLVLEERQDGSHRVSSTLSGVKSHEIYRCLIRDAKKARRARTIHRKLKKGVLREYGEF</sequence>
<reference evidence="6" key="1">
    <citation type="submission" date="2022-03" db="EMBL/GenBank/DDBJ databases">
        <authorList>
            <person name="Alioto T."/>
            <person name="Alioto T."/>
            <person name="Gomez Garrido J."/>
        </authorList>
    </citation>
    <scope>NUCLEOTIDE SEQUENCE</scope>
</reference>
<comment type="subcellular location">
    <subcellularLocation>
        <location evidence="1">Membrane</location>
    </subcellularLocation>
</comment>
<evidence type="ECO:0000256" key="1">
    <source>
        <dbReference type="ARBA" id="ARBA00004370"/>
    </source>
</evidence>
<dbReference type="Gene3D" id="2.60.40.10">
    <property type="entry name" value="Immunoglobulins"/>
    <property type="match status" value="2"/>
</dbReference>
<feature type="signal peptide" evidence="4">
    <location>
        <begin position="1"/>
        <end position="19"/>
    </location>
</feature>
<dbReference type="InterPro" id="IPR003599">
    <property type="entry name" value="Ig_sub"/>
</dbReference>
<organism evidence="6 7">
    <name type="scientific">Pelobates cultripes</name>
    <name type="common">Western spadefoot toad</name>
    <dbReference type="NCBI Taxonomy" id="61616"/>
    <lineage>
        <taxon>Eukaryota</taxon>
        <taxon>Metazoa</taxon>
        <taxon>Chordata</taxon>
        <taxon>Craniata</taxon>
        <taxon>Vertebrata</taxon>
        <taxon>Euteleostomi</taxon>
        <taxon>Amphibia</taxon>
        <taxon>Batrachia</taxon>
        <taxon>Anura</taxon>
        <taxon>Pelobatoidea</taxon>
        <taxon>Pelobatidae</taxon>
        <taxon>Pelobates</taxon>
    </lineage>
</organism>
<dbReference type="Proteomes" id="UP001295444">
    <property type="component" value="Chromosome 01"/>
</dbReference>
<keyword evidence="4" id="KW-0732">Signal</keyword>